<dbReference type="SUPFAM" id="SSF51338">
    <property type="entry name" value="Composite domain of metallo-dependent hydrolases"/>
    <property type="match status" value="2"/>
</dbReference>
<dbReference type="InterPro" id="IPR011059">
    <property type="entry name" value="Metal-dep_hydrolase_composite"/>
</dbReference>
<dbReference type="InterPro" id="IPR032466">
    <property type="entry name" value="Metal_Hydrolase"/>
</dbReference>
<sequence>MNLLKKLLKGIGIVLILFLGFILISLFSDSRRTSYLEISAHPDLETNSYLIKNVNVVPMTKDTVLKGKSVLIENGRIKQIGNQIPSNGWEEIDGENDFLSPGLVDMHVHIWDRYDLGVYLANGVTTIRNLRGFPMHLRIKEDIAEGKIVSPQLFTSGPILTGPYDLGDEKIQVQDPQMARELVREHKAKGYDCIKTYAGMPLNIFNAVLEQAEASQIEVVVHPSFEVPYGNNFQPQIATVEHAEDIVQQALSYELDTTILKSVIAQYGAGRQTLSPTLTGYSKILEMLQDDDVLNSEQVAYINPLVKKVDSKAQLERWTSEKETDPDIVERIQEQHDFHLHIVNELNRIGVNIVSGTDAGIGITAPGFSIHEELAFYLEAGMTNYGALKTATINPSKVHDKLHGIGTIQEGKKANFILTDQNPLENLKVLKSPKWVMVDGRKLEPGLMEQFKSKAKNRKGLVASALRWVEYLMVEK</sequence>
<comment type="caution">
    <text evidence="3">The sequence shown here is derived from an EMBL/GenBank/DDBJ whole genome shotgun (WGS) entry which is preliminary data.</text>
</comment>
<feature type="domain" description="Amidohydrolase-related" evidence="2">
    <location>
        <begin position="345"/>
        <end position="441"/>
    </location>
</feature>
<name>A0ABY2WIQ3_9FLAO</name>
<keyword evidence="1" id="KW-0472">Membrane</keyword>
<feature type="transmembrane region" description="Helical" evidence="1">
    <location>
        <begin position="7"/>
        <end position="27"/>
    </location>
</feature>
<organism evidence="3 4">
    <name type="scientific">Flagellimonas algicola</name>
    <dbReference type="NCBI Taxonomy" id="2583815"/>
    <lineage>
        <taxon>Bacteria</taxon>
        <taxon>Pseudomonadati</taxon>
        <taxon>Bacteroidota</taxon>
        <taxon>Flavobacteriia</taxon>
        <taxon>Flavobacteriales</taxon>
        <taxon>Flavobacteriaceae</taxon>
        <taxon>Flagellimonas</taxon>
    </lineage>
</organism>
<dbReference type="Gene3D" id="3.30.110.90">
    <property type="entry name" value="Amidohydrolase"/>
    <property type="match status" value="1"/>
</dbReference>
<dbReference type="InterPro" id="IPR051781">
    <property type="entry name" value="Metallo-dep_Hydrolase"/>
</dbReference>
<dbReference type="Proteomes" id="UP000751614">
    <property type="component" value="Unassembled WGS sequence"/>
</dbReference>
<dbReference type="PANTHER" id="PTHR43135:SF3">
    <property type="entry name" value="ALPHA-D-RIBOSE 1-METHYLPHOSPHONATE 5-TRIPHOSPHATE DIPHOSPHATASE"/>
    <property type="match status" value="1"/>
</dbReference>
<dbReference type="EMBL" id="VCNI01000002">
    <property type="protein sequence ID" value="TMU54729.1"/>
    <property type="molecule type" value="Genomic_DNA"/>
</dbReference>
<evidence type="ECO:0000256" key="1">
    <source>
        <dbReference type="SAM" id="Phobius"/>
    </source>
</evidence>
<dbReference type="Gene3D" id="2.30.40.10">
    <property type="entry name" value="Urease, subunit C, domain 1"/>
    <property type="match status" value="1"/>
</dbReference>
<dbReference type="InterPro" id="IPR006680">
    <property type="entry name" value="Amidohydro-rel"/>
</dbReference>
<evidence type="ECO:0000259" key="2">
    <source>
        <dbReference type="Pfam" id="PF01979"/>
    </source>
</evidence>
<proteinExistence type="predicted"/>
<gene>
    <name evidence="3" type="ORF">FGG15_11040</name>
</gene>
<evidence type="ECO:0000313" key="3">
    <source>
        <dbReference type="EMBL" id="TMU54729.1"/>
    </source>
</evidence>
<accession>A0ABY2WIQ3</accession>
<dbReference type="Pfam" id="PF01979">
    <property type="entry name" value="Amidohydro_1"/>
    <property type="match status" value="1"/>
</dbReference>
<dbReference type="PANTHER" id="PTHR43135">
    <property type="entry name" value="ALPHA-D-RIBOSE 1-METHYLPHOSPHONATE 5-TRIPHOSPHATE DIPHOSPHATASE"/>
    <property type="match status" value="1"/>
</dbReference>
<dbReference type="RefSeq" id="WP_138836195.1">
    <property type="nucleotide sequence ID" value="NZ_VCNI01000002.1"/>
</dbReference>
<dbReference type="Gene3D" id="3.40.50.10910">
    <property type="entry name" value="Amidohydrolase"/>
    <property type="match status" value="1"/>
</dbReference>
<keyword evidence="1" id="KW-1133">Transmembrane helix</keyword>
<keyword evidence="4" id="KW-1185">Reference proteome</keyword>
<dbReference type="Gene3D" id="1.20.58.520">
    <property type="entry name" value="Amidohydrolase"/>
    <property type="match status" value="1"/>
</dbReference>
<keyword evidence="1" id="KW-0812">Transmembrane</keyword>
<dbReference type="SUPFAM" id="SSF51556">
    <property type="entry name" value="Metallo-dependent hydrolases"/>
    <property type="match status" value="1"/>
</dbReference>
<reference evidence="3 4" key="1">
    <citation type="submission" date="2019-05" db="EMBL/GenBank/DDBJ databases">
        <title>Flagellimonas sp. AsT0115, sp. nov., isolated from a marine red algae, Asparagopsis taxiformis.</title>
        <authorList>
            <person name="Kim J."/>
            <person name="Jeong S.E."/>
            <person name="Jeon C.O."/>
        </authorList>
    </citation>
    <scope>NUCLEOTIDE SEQUENCE [LARGE SCALE GENOMIC DNA]</scope>
    <source>
        <strain evidence="3 4">AsT0115</strain>
    </source>
</reference>
<protein>
    <submittedName>
        <fullName evidence="3">Amidohydrolase family protein</fullName>
    </submittedName>
</protein>
<evidence type="ECO:0000313" key="4">
    <source>
        <dbReference type="Proteomes" id="UP000751614"/>
    </source>
</evidence>